<evidence type="ECO:0000313" key="6">
    <source>
        <dbReference type="Proteomes" id="UP000240530"/>
    </source>
</evidence>
<keyword evidence="3" id="KW-1133">Transmembrane helix</keyword>
<accession>A0A2T3KZ79</accession>
<dbReference type="PROSITE" id="PS50076">
    <property type="entry name" value="DNAJ_2"/>
    <property type="match status" value="1"/>
</dbReference>
<dbReference type="SUPFAM" id="SSF46565">
    <property type="entry name" value="Chaperone J-domain"/>
    <property type="match status" value="1"/>
</dbReference>
<dbReference type="EMBL" id="PYNS01000001">
    <property type="protein sequence ID" value="PSV13424.1"/>
    <property type="molecule type" value="Genomic_DNA"/>
</dbReference>
<evidence type="ECO:0000256" key="3">
    <source>
        <dbReference type="SAM" id="Phobius"/>
    </source>
</evidence>
<reference evidence="5 6" key="1">
    <citation type="submission" date="2018-03" db="EMBL/GenBank/DDBJ databases">
        <title>Whole genome sequencing of Histamine producing bacteria.</title>
        <authorList>
            <person name="Butler K."/>
        </authorList>
    </citation>
    <scope>NUCLEOTIDE SEQUENCE [LARGE SCALE GENOMIC DNA]</scope>
    <source>
        <strain evidence="5 6">Res.4.1</strain>
    </source>
</reference>
<proteinExistence type="predicted"/>
<dbReference type="AlphaFoldDB" id="A0A2T3KZ79"/>
<feature type="transmembrane region" description="Helical" evidence="3">
    <location>
        <begin position="146"/>
        <end position="166"/>
    </location>
</feature>
<keyword evidence="3" id="KW-0812">Transmembrane</keyword>
<keyword evidence="1" id="KW-0143">Chaperone</keyword>
<keyword evidence="3" id="KW-0472">Membrane</keyword>
<feature type="coiled-coil region" evidence="2">
    <location>
        <begin position="75"/>
        <end position="123"/>
    </location>
</feature>
<evidence type="ECO:0000259" key="4">
    <source>
        <dbReference type="PROSITE" id="PS50076"/>
    </source>
</evidence>
<dbReference type="InterPro" id="IPR036869">
    <property type="entry name" value="J_dom_sf"/>
</dbReference>
<dbReference type="CDD" id="cd06257">
    <property type="entry name" value="DnaJ"/>
    <property type="match status" value="1"/>
</dbReference>
<keyword evidence="2" id="KW-0175">Coiled coil</keyword>
<dbReference type="Gene3D" id="1.10.287.110">
    <property type="entry name" value="DnaJ domain"/>
    <property type="match status" value="1"/>
</dbReference>
<protein>
    <submittedName>
        <fullName evidence="5">Molecular chaperone DnaJ</fullName>
    </submittedName>
</protein>
<dbReference type="Proteomes" id="UP000240530">
    <property type="component" value="Unassembled WGS sequence"/>
</dbReference>
<evidence type="ECO:0000313" key="5">
    <source>
        <dbReference type="EMBL" id="PSV13424.1"/>
    </source>
</evidence>
<evidence type="ECO:0000256" key="2">
    <source>
        <dbReference type="SAM" id="Coils"/>
    </source>
</evidence>
<dbReference type="RefSeq" id="WP_107183996.1">
    <property type="nucleotide sequence ID" value="NZ_JAWQGC010000002.1"/>
</dbReference>
<dbReference type="InterPro" id="IPR001623">
    <property type="entry name" value="DnaJ_domain"/>
</dbReference>
<sequence length="329" mass="37607">MTTFHDLLGTTEHTTPSEIKKRYKLLSHRLHPDKLGSGALMQLVTLAYNEILQGNGNKICESVVSEKLVLTKKYAQKLKQELESQRTKSVDLEQQILDLRKSLNKEKNENKNLTEQLKNETAKTFVHDISTTEINKSEKSPRFKYGIVYSSILLNILLTVLVITLFNAKSTPLVGESNTNDVLVAKIEQPQPKLIEQKQVKVAEPAKEKTAIEVITIELTNSINQWELSTLTANKPYIAIRNKAGSYIVSSCDKRFYYYANLTQQRAHLPPNLAFIKHYQNFAVYHIGYGMGSQKDHWLNSQSIKVNREHFSNVNFEQMQQALKTRCVI</sequence>
<evidence type="ECO:0000256" key="1">
    <source>
        <dbReference type="ARBA" id="ARBA00023186"/>
    </source>
</evidence>
<name>A0A2T3KZ79_PHOLD</name>
<gene>
    <name evidence="5" type="ORF">C0W93_00295</name>
</gene>
<feature type="domain" description="J" evidence="4">
    <location>
        <begin position="3"/>
        <end position="56"/>
    </location>
</feature>
<dbReference type="SMART" id="SM00271">
    <property type="entry name" value="DnaJ"/>
    <property type="match status" value="1"/>
</dbReference>
<organism evidence="5 6">
    <name type="scientific">Photobacterium leiognathi subsp. mandapamensis</name>
    <name type="common">Photobacterium mandapamensis</name>
    <dbReference type="NCBI Taxonomy" id="48408"/>
    <lineage>
        <taxon>Bacteria</taxon>
        <taxon>Pseudomonadati</taxon>
        <taxon>Pseudomonadota</taxon>
        <taxon>Gammaproteobacteria</taxon>
        <taxon>Vibrionales</taxon>
        <taxon>Vibrionaceae</taxon>
        <taxon>Photobacterium</taxon>
    </lineage>
</organism>
<comment type="caution">
    <text evidence="5">The sequence shown here is derived from an EMBL/GenBank/DDBJ whole genome shotgun (WGS) entry which is preliminary data.</text>
</comment>